<feature type="region of interest" description="Disordered" evidence="1">
    <location>
        <begin position="1"/>
        <end position="22"/>
    </location>
</feature>
<proteinExistence type="predicted"/>
<name>A0ABP8QNI9_9ACTN</name>
<comment type="caution">
    <text evidence="2">The sequence shown here is derived from an EMBL/GenBank/DDBJ whole genome shotgun (WGS) entry which is preliminary data.</text>
</comment>
<sequence length="89" mass="9672">MQRPTPNSAANTGVTAENGTTGATCRRGLRIGRCVEEGLREGPVEFKRGERVADDGWWVLIDPGLAPGKHRLDIRVSGMASRLWTLIVS</sequence>
<reference evidence="3" key="1">
    <citation type="journal article" date="2019" name="Int. J. Syst. Evol. Microbiol.">
        <title>The Global Catalogue of Microorganisms (GCM) 10K type strain sequencing project: providing services to taxonomists for standard genome sequencing and annotation.</title>
        <authorList>
            <consortium name="The Broad Institute Genomics Platform"/>
            <consortium name="The Broad Institute Genome Sequencing Center for Infectious Disease"/>
            <person name="Wu L."/>
            <person name="Ma J."/>
        </authorList>
    </citation>
    <scope>NUCLEOTIDE SEQUENCE [LARGE SCALE GENOMIC DNA]</scope>
    <source>
        <strain evidence="3">JCM 17933</strain>
    </source>
</reference>
<organism evidence="2 3">
    <name type="scientific">Actinoallomurus oryzae</name>
    <dbReference type="NCBI Taxonomy" id="502180"/>
    <lineage>
        <taxon>Bacteria</taxon>
        <taxon>Bacillati</taxon>
        <taxon>Actinomycetota</taxon>
        <taxon>Actinomycetes</taxon>
        <taxon>Streptosporangiales</taxon>
        <taxon>Thermomonosporaceae</taxon>
        <taxon>Actinoallomurus</taxon>
    </lineage>
</organism>
<evidence type="ECO:0000313" key="3">
    <source>
        <dbReference type="Proteomes" id="UP001500503"/>
    </source>
</evidence>
<gene>
    <name evidence="2" type="ORF">GCM10023191_065450</name>
</gene>
<protein>
    <submittedName>
        <fullName evidence="2">Uncharacterized protein</fullName>
    </submittedName>
</protein>
<dbReference type="Proteomes" id="UP001500503">
    <property type="component" value="Unassembled WGS sequence"/>
</dbReference>
<dbReference type="EMBL" id="BAABHF010000040">
    <property type="protein sequence ID" value="GAA4507263.1"/>
    <property type="molecule type" value="Genomic_DNA"/>
</dbReference>
<keyword evidence="3" id="KW-1185">Reference proteome</keyword>
<evidence type="ECO:0000256" key="1">
    <source>
        <dbReference type="SAM" id="MobiDB-lite"/>
    </source>
</evidence>
<accession>A0ABP8QNI9</accession>
<evidence type="ECO:0000313" key="2">
    <source>
        <dbReference type="EMBL" id="GAA4507263.1"/>
    </source>
</evidence>